<sequence>MPRRAERLKAVLEAVKGYEAEALRRQSSSSAGIESPIEQGNVSGEGLEDEDRMD</sequence>
<dbReference type="EMBL" id="KV419448">
    <property type="protein sequence ID" value="KZS87500.1"/>
    <property type="molecule type" value="Genomic_DNA"/>
</dbReference>
<evidence type="ECO:0000313" key="5">
    <source>
        <dbReference type="Proteomes" id="UP000076722"/>
    </source>
</evidence>
<feature type="compositionally biased region" description="Polar residues" evidence="1">
    <location>
        <begin position="25"/>
        <end position="42"/>
    </location>
</feature>
<dbReference type="EMBL" id="KV419414">
    <property type="protein sequence ID" value="KZS91645.1"/>
    <property type="molecule type" value="Genomic_DNA"/>
</dbReference>
<evidence type="ECO:0000256" key="1">
    <source>
        <dbReference type="SAM" id="MobiDB-lite"/>
    </source>
</evidence>
<dbReference type="EMBL" id="KV419421">
    <property type="protein sequence ID" value="KZS90398.1"/>
    <property type="molecule type" value="Genomic_DNA"/>
</dbReference>
<gene>
    <name evidence="4" type="ORF">SISNIDRAFT_456562</name>
    <name evidence="3" type="ORF">SISNIDRAFT_457568</name>
    <name evidence="2" type="ORF">SISNIDRAFT_460794</name>
</gene>
<dbReference type="AlphaFoldDB" id="A0A164RAS2"/>
<feature type="region of interest" description="Disordered" evidence="1">
    <location>
        <begin position="22"/>
        <end position="54"/>
    </location>
</feature>
<evidence type="ECO:0000313" key="4">
    <source>
        <dbReference type="EMBL" id="KZS91645.1"/>
    </source>
</evidence>
<accession>A0A164RAS2</accession>
<keyword evidence="5" id="KW-1185">Reference proteome</keyword>
<evidence type="ECO:0000313" key="3">
    <source>
        <dbReference type="EMBL" id="KZS90398.1"/>
    </source>
</evidence>
<organism evidence="3 5">
    <name type="scientific">Sistotremastrum niveocremeum HHB9708</name>
    <dbReference type="NCBI Taxonomy" id="1314777"/>
    <lineage>
        <taxon>Eukaryota</taxon>
        <taxon>Fungi</taxon>
        <taxon>Dikarya</taxon>
        <taxon>Basidiomycota</taxon>
        <taxon>Agaricomycotina</taxon>
        <taxon>Agaricomycetes</taxon>
        <taxon>Sistotremastrales</taxon>
        <taxon>Sistotremastraceae</taxon>
        <taxon>Sertulicium</taxon>
        <taxon>Sertulicium niveocremeum</taxon>
    </lineage>
</organism>
<proteinExistence type="predicted"/>
<dbReference type="Proteomes" id="UP000076722">
    <property type="component" value="Unassembled WGS sequence"/>
</dbReference>
<protein>
    <submittedName>
        <fullName evidence="3">Uncharacterized protein</fullName>
    </submittedName>
</protein>
<reference evidence="3 5" key="1">
    <citation type="journal article" date="2016" name="Mol. Biol. Evol.">
        <title>Comparative Genomics of Early-Diverging Mushroom-Forming Fungi Provides Insights into the Origins of Lignocellulose Decay Capabilities.</title>
        <authorList>
            <person name="Nagy L.G."/>
            <person name="Riley R."/>
            <person name="Tritt A."/>
            <person name="Adam C."/>
            <person name="Daum C."/>
            <person name="Floudas D."/>
            <person name="Sun H."/>
            <person name="Yadav J.S."/>
            <person name="Pangilinan J."/>
            <person name="Larsson K.H."/>
            <person name="Matsuura K."/>
            <person name="Barry K."/>
            <person name="Labutti K."/>
            <person name="Kuo R."/>
            <person name="Ohm R.A."/>
            <person name="Bhattacharya S.S."/>
            <person name="Shirouzu T."/>
            <person name="Yoshinaga Y."/>
            <person name="Martin F.M."/>
            <person name="Grigoriev I.V."/>
            <person name="Hibbett D.S."/>
        </authorList>
    </citation>
    <scope>NUCLEOTIDE SEQUENCE [LARGE SCALE GENOMIC DNA]</scope>
    <source>
        <strain evidence="3 5">HHB9708</strain>
    </source>
</reference>
<feature type="non-terminal residue" evidence="3">
    <location>
        <position position="54"/>
    </location>
</feature>
<name>A0A164RAS2_9AGAM</name>
<evidence type="ECO:0000313" key="2">
    <source>
        <dbReference type="EMBL" id="KZS87500.1"/>
    </source>
</evidence>